<protein>
    <submittedName>
        <fullName evidence="4">Uncharacterized protein</fullName>
    </submittedName>
</protein>
<dbReference type="InterPro" id="IPR013328">
    <property type="entry name" value="6PGD_dom2"/>
</dbReference>
<organism evidence="4 5">
    <name type="scientific">Oculimacula yallundae</name>
    <dbReference type="NCBI Taxonomy" id="86028"/>
    <lineage>
        <taxon>Eukaryota</taxon>
        <taxon>Fungi</taxon>
        <taxon>Dikarya</taxon>
        <taxon>Ascomycota</taxon>
        <taxon>Pezizomycotina</taxon>
        <taxon>Leotiomycetes</taxon>
        <taxon>Helotiales</taxon>
        <taxon>Ploettnerulaceae</taxon>
        <taxon>Oculimacula</taxon>
    </lineage>
</organism>
<evidence type="ECO:0000256" key="1">
    <source>
        <dbReference type="ARBA" id="ARBA00007598"/>
    </source>
</evidence>
<dbReference type="PANTHER" id="PTHR43580">
    <property type="entry name" value="OXIDOREDUCTASE GLYR1-RELATED"/>
    <property type="match status" value="1"/>
</dbReference>
<gene>
    <name evidence="4" type="ORF">VTL71DRAFT_9316</name>
</gene>
<evidence type="ECO:0000259" key="3">
    <source>
        <dbReference type="Pfam" id="PF14833"/>
    </source>
</evidence>
<dbReference type="PANTHER" id="PTHR43580:SF8">
    <property type="entry name" value="6-PHOSPHOGLUCONATE DEHYDROGENASE NADP-BINDING DOMAIN-CONTAINING PROTEIN-RELATED"/>
    <property type="match status" value="1"/>
</dbReference>
<evidence type="ECO:0000313" key="5">
    <source>
        <dbReference type="Proteomes" id="UP001595075"/>
    </source>
</evidence>
<dbReference type="EMBL" id="JAZHXI010000021">
    <property type="protein sequence ID" value="KAL2060675.1"/>
    <property type="molecule type" value="Genomic_DNA"/>
</dbReference>
<dbReference type="Pfam" id="PF14833">
    <property type="entry name" value="NAD_binding_11"/>
    <property type="match status" value="1"/>
</dbReference>
<dbReference type="InterPro" id="IPR008927">
    <property type="entry name" value="6-PGluconate_DH-like_C_sf"/>
</dbReference>
<dbReference type="InterPro" id="IPR029154">
    <property type="entry name" value="HIBADH-like_NADP-bd"/>
</dbReference>
<reference evidence="4 5" key="1">
    <citation type="journal article" date="2024" name="Commun. Biol.">
        <title>Comparative genomic analysis of thermophilic fungi reveals convergent evolutionary adaptations and gene losses.</title>
        <authorList>
            <person name="Steindorff A.S."/>
            <person name="Aguilar-Pontes M.V."/>
            <person name="Robinson A.J."/>
            <person name="Andreopoulos B."/>
            <person name="LaButti K."/>
            <person name="Kuo A."/>
            <person name="Mondo S."/>
            <person name="Riley R."/>
            <person name="Otillar R."/>
            <person name="Haridas S."/>
            <person name="Lipzen A."/>
            <person name="Grimwood J."/>
            <person name="Schmutz J."/>
            <person name="Clum A."/>
            <person name="Reid I.D."/>
            <person name="Moisan M.C."/>
            <person name="Butler G."/>
            <person name="Nguyen T.T.M."/>
            <person name="Dewar K."/>
            <person name="Conant G."/>
            <person name="Drula E."/>
            <person name="Henrissat B."/>
            <person name="Hansel C."/>
            <person name="Singer S."/>
            <person name="Hutchinson M.I."/>
            <person name="de Vries R.P."/>
            <person name="Natvig D.O."/>
            <person name="Powell A.J."/>
            <person name="Tsang A."/>
            <person name="Grigoriev I.V."/>
        </authorList>
    </citation>
    <scope>NUCLEOTIDE SEQUENCE [LARGE SCALE GENOMIC DNA]</scope>
    <source>
        <strain evidence="4 5">CBS 494.80</strain>
    </source>
</reference>
<evidence type="ECO:0000313" key="4">
    <source>
        <dbReference type="EMBL" id="KAL2060675.1"/>
    </source>
</evidence>
<dbReference type="Gene3D" id="1.10.1040.10">
    <property type="entry name" value="N-(1-d-carboxylethyl)-l-norvaline Dehydrogenase, domain 2"/>
    <property type="match status" value="1"/>
</dbReference>
<evidence type="ECO:0000259" key="2">
    <source>
        <dbReference type="Pfam" id="PF03446"/>
    </source>
</evidence>
<sequence length="369" mass="39160">MSHQRKWGRSGNVQYSLDIDVNSACSNPLDVVNCNYKSHRTTISLPDTMSSQKQPVLGWIGLGSMGLNMAKNLQKHLTTTGGAALNFTNRTLSRGVALVEIGGVPCTTIAEVISKSDIIFSSISDDSVLESVVSEMLACGNLTGKIIVDTSTVHPDSSVKASKKLTEAGAVFAAAPVFGASPVAEAGQLLFVVAGPKVATEAIAPYLKGVMGREVISLGEDVSKSSLMKTSGNFITAAMMEIISEAHVFAEKTGLGSEAMEMLIKENYGPLAYTMSRRLTTGVYLPAKNEKPWSDLNLAIKDVGHGITSAEKAGARLKIGEVVLGHLKEAKEYAETHGGKAMDSSSMYGVIREEAGLDFETDLIKKRDA</sequence>
<dbReference type="InterPro" id="IPR006115">
    <property type="entry name" value="6PGDH_NADP-bd"/>
</dbReference>
<comment type="caution">
    <text evidence="4">The sequence shown here is derived from an EMBL/GenBank/DDBJ whole genome shotgun (WGS) entry which is preliminary data.</text>
</comment>
<comment type="similarity">
    <text evidence="1">Belongs to the HIBADH-related family. NP60 subfamily.</text>
</comment>
<feature type="non-terminal residue" evidence="4">
    <location>
        <position position="369"/>
    </location>
</feature>
<dbReference type="Gene3D" id="3.40.50.720">
    <property type="entry name" value="NAD(P)-binding Rossmann-like Domain"/>
    <property type="match status" value="1"/>
</dbReference>
<feature type="domain" description="3-hydroxyisobutyrate dehydrogenase-like NAD-binding" evidence="3">
    <location>
        <begin position="227"/>
        <end position="350"/>
    </location>
</feature>
<dbReference type="SUPFAM" id="SSF48179">
    <property type="entry name" value="6-phosphogluconate dehydrogenase C-terminal domain-like"/>
    <property type="match status" value="1"/>
</dbReference>
<accession>A0ABR4BSV4</accession>
<dbReference type="InterPro" id="IPR051265">
    <property type="entry name" value="HIBADH-related_NP60_sf"/>
</dbReference>
<name>A0ABR4BSV4_9HELO</name>
<dbReference type="Pfam" id="PF03446">
    <property type="entry name" value="NAD_binding_2"/>
    <property type="match status" value="1"/>
</dbReference>
<proteinExistence type="inferred from homology"/>
<keyword evidence="5" id="KW-1185">Reference proteome</keyword>
<dbReference type="InterPro" id="IPR036291">
    <property type="entry name" value="NAD(P)-bd_dom_sf"/>
</dbReference>
<dbReference type="SUPFAM" id="SSF51735">
    <property type="entry name" value="NAD(P)-binding Rossmann-fold domains"/>
    <property type="match status" value="1"/>
</dbReference>
<dbReference type="Proteomes" id="UP001595075">
    <property type="component" value="Unassembled WGS sequence"/>
</dbReference>
<feature type="domain" description="6-phosphogluconate dehydrogenase NADP-binding" evidence="2">
    <location>
        <begin position="57"/>
        <end position="216"/>
    </location>
</feature>